<dbReference type="AlphaFoldDB" id="A0A319DTJ1"/>
<reference evidence="2 3" key="1">
    <citation type="submission" date="2018-02" db="EMBL/GenBank/DDBJ databases">
        <title>The genomes of Aspergillus section Nigri reveals drivers in fungal speciation.</title>
        <authorList>
            <consortium name="DOE Joint Genome Institute"/>
            <person name="Vesth T.C."/>
            <person name="Nybo J."/>
            <person name="Theobald S."/>
            <person name="Brandl J."/>
            <person name="Frisvad J.C."/>
            <person name="Nielsen K.F."/>
            <person name="Lyhne E.K."/>
            <person name="Kogle M.E."/>
            <person name="Kuo A."/>
            <person name="Riley R."/>
            <person name="Clum A."/>
            <person name="Nolan M."/>
            <person name="Lipzen A."/>
            <person name="Salamov A."/>
            <person name="Henrissat B."/>
            <person name="Wiebenga A."/>
            <person name="De vries R.P."/>
            <person name="Grigoriev I.V."/>
            <person name="Mortensen U.H."/>
            <person name="Andersen M.R."/>
            <person name="Baker S.E."/>
        </authorList>
    </citation>
    <scope>NUCLEOTIDE SEQUENCE [LARGE SCALE GENOMIC DNA]</scope>
    <source>
        <strain evidence="2 3">CBS 121057</strain>
    </source>
</reference>
<evidence type="ECO:0000313" key="2">
    <source>
        <dbReference type="EMBL" id="PYI00750.1"/>
    </source>
</evidence>
<keyword evidence="3" id="KW-1185">Reference proteome</keyword>
<dbReference type="OrthoDB" id="3525430at2759"/>
<dbReference type="EMBL" id="KZ826437">
    <property type="protein sequence ID" value="PYI00750.1"/>
    <property type="molecule type" value="Genomic_DNA"/>
</dbReference>
<feature type="transmembrane region" description="Helical" evidence="1">
    <location>
        <begin position="737"/>
        <end position="756"/>
    </location>
</feature>
<accession>A0A319DTJ1</accession>
<feature type="transmembrane region" description="Helical" evidence="1">
    <location>
        <begin position="540"/>
        <end position="560"/>
    </location>
</feature>
<proteinExistence type="predicted"/>
<evidence type="ECO:0000256" key="1">
    <source>
        <dbReference type="SAM" id="Phobius"/>
    </source>
</evidence>
<organism evidence="2 3">
    <name type="scientific">Aspergillus sclerotiicarbonarius (strain CBS 121057 / IBT 28362)</name>
    <dbReference type="NCBI Taxonomy" id="1448318"/>
    <lineage>
        <taxon>Eukaryota</taxon>
        <taxon>Fungi</taxon>
        <taxon>Dikarya</taxon>
        <taxon>Ascomycota</taxon>
        <taxon>Pezizomycotina</taxon>
        <taxon>Eurotiomycetes</taxon>
        <taxon>Eurotiomycetidae</taxon>
        <taxon>Eurotiales</taxon>
        <taxon>Aspergillaceae</taxon>
        <taxon>Aspergillus</taxon>
        <taxon>Aspergillus subgen. Circumdati</taxon>
    </lineage>
</organism>
<protein>
    <submittedName>
        <fullName evidence="2">Uncharacterized protein</fullName>
    </submittedName>
</protein>
<dbReference type="Proteomes" id="UP000248423">
    <property type="component" value="Unassembled WGS sequence"/>
</dbReference>
<feature type="transmembrane region" description="Helical" evidence="1">
    <location>
        <begin position="587"/>
        <end position="607"/>
    </location>
</feature>
<feature type="transmembrane region" description="Helical" evidence="1">
    <location>
        <begin position="474"/>
        <end position="495"/>
    </location>
</feature>
<keyword evidence="1" id="KW-1133">Transmembrane helix</keyword>
<feature type="transmembrane region" description="Helical" evidence="1">
    <location>
        <begin position="434"/>
        <end position="453"/>
    </location>
</feature>
<evidence type="ECO:0000313" key="3">
    <source>
        <dbReference type="Proteomes" id="UP000248423"/>
    </source>
</evidence>
<keyword evidence="1" id="KW-0472">Membrane</keyword>
<name>A0A319DTJ1_ASPSB</name>
<feature type="transmembrane region" description="Helical" evidence="1">
    <location>
        <begin position="507"/>
        <end position="528"/>
    </location>
</feature>
<sequence length="757" mass="85486">MKISSTYAVLLMAGVYGVDVREALHTGKNNWEDRTLLPQNNYNGWVNPEDLAPMPQCIAQQNQATWLSAMTKCTSKRCTSHFGAICTHHQWLTQLSCLTIEFSSDIIRSYFPYCGRSILAKAQLYQWNRNITGRTWLIDVGDANGLENLSPASIPKGYADIDVIYNAPTCLTGSVSPLSMEPFQRVIASCGFTSTTQHTGNIARPWEYSESLRSMIALDFETVGYNLVGQHIREGNYFDIDCFCGAFTIDLEKEPCSGSGQLDFTKERLWINATCGSTSLPDNWTDTLKTTQFAYIPMENWHWPMCVADMPKEVIELTDHCATDACELDSTGYCKVKRAVDRACFCHNINYDSCGGSCHTFETRIDYINWLHELCENVENWHGLPDNWRQLAVPTHIDMIPWRWTIKPSVDSEIGRLTRLGYIRATEACAVNEWKIGSFALVNMATFLSAFLSQRTGIQRIARGFLWDSHSWGWFFKGTLIAALQLIANWFNSLFVQTTSDYNEVPVIQLILLWCSMPRLAWLTILLIGLQPFGAMEFSAVASLLFAEMILQSLSSYYMIMTVNYGREHNFYLGAIGNAERGRPGKAMYAGALMWLIIVGMALVQSVRALRKMNRLTGSGSLEPPEWQRDTQTTSKNTEGLKAPLNEYCRKLRKNLTHYWMDWPWVSEETPLISSTGDSMVYGTFSVKGQHHSVCQEAFEKSYAATVISMLLLWLAQWLFWGGFIGLSSEEFCPPKLGVLTAIWITSSLVAAIITVI</sequence>
<keyword evidence="1" id="KW-0812">Transmembrane</keyword>
<gene>
    <name evidence="2" type="ORF">BO78DRAFT_380430</name>
</gene>
<feature type="transmembrane region" description="Helical" evidence="1">
    <location>
        <begin position="703"/>
        <end position="725"/>
    </location>
</feature>
<dbReference type="VEuPathDB" id="FungiDB:BO78DRAFT_380430"/>